<feature type="compositionally biased region" description="Polar residues" evidence="10">
    <location>
        <begin position="274"/>
        <end position="284"/>
    </location>
</feature>
<dbReference type="GO" id="GO:0008270">
    <property type="term" value="F:zinc ion binding"/>
    <property type="evidence" value="ECO:0007669"/>
    <property type="project" value="UniProtKB-KW"/>
</dbReference>
<comment type="subcellular location">
    <subcellularLocation>
        <location evidence="1 8">Endosome membrane</location>
        <topology evidence="1 8">Peripheral membrane protein</topology>
        <orientation evidence="1 8">Cytoplasmic side</orientation>
    </subcellularLocation>
</comment>
<feature type="region of interest" description="Disordered" evidence="10">
    <location>
        <begin position="559"/>
        <end position="585"/>
    </location>
</feature>
<evidence type="ECO:0000256" key="2">
    <source>
        <dbReference type="ARBA" id="ARBA00008597"/>
    </source>
</evidence>
<dbReference type="InParanoid" id="A0A0D0E2B2"/>
<dbReference type="Gene3D" id="1.20.5.1940">
    <property type="match status" value="1"/>
</dbReference>
<evidence type="ECO:0000256" key="3">
    <source>
        <dbReference type="ARBA" id="ARBA00017753"/>
    </source>
</evidence>
<dbReference type="CDD" id="cd16979">
    <property type="entry name" value="VHS_Vps27"/>
    <property type="match status" value="1"/>
</dbReference>
<feature type="region of interest" description="Disordered" evidence="10">
    <location>
        <begin position="342"/>
        <end position="363"/>
    </location>
</feature>
<keyword evidence="7" id="KW-0862">Zinc</keyword>
<dbReference type="InterPro" id="IPR003903">
    <property type="entry name" value="UIM_dom"/>
</dbReference>
<dbReference type="Pfam" id="PF00790">
    <property type="entry name" value="VHS"/>
    <property type="match status" value="1"/>
</dbReference>
<feature type="compositionally biased region" description="Low complexity" evidence="10">
    <location>
        <begin position="618"/>
        <end position="632"/>
    </location>
</feature>
<feature type="region of interest" description="Disordered" evidence="10">
    <location>
        <begin position="618"/>
        <end position="758"/>
    </location>
</feature>
<dbReference type="STRING" id="930991.A0A0D0E2B2"/>
<feature type="compositionally biased region" description="Low complexity" evidence="10">
    <location>
        <begin position="724"/>
        <end position="739"/>
    </location>
</feature>
<dbReference type="PANTHER" id="PTHR46275">
    <property type="entry name" value="HEPATOCYTE GROWTH FACTOR-REGULATED TYROSINE KINASE SUBSTRATE"/>
    <property type="match status" value="1"/>
</dbReference>
<dbReference type="InterPro" id="IPR013083">
    <property type="entry name" value="Znf_RING/FYVE/PHD"/>
</dbReference>
<accession>A0A0D0E2B2</accession>
<reference evidence="13 14" key="1">
    <citation type="submission" date="2014-04" db="EMBL/GenBank/DDBJ databases">
        <authorList>
            <consortium name="DOE Joint Genome Institute"/>
            <person name="Kuo A."/>
            <person name="Kohler A."/>
            <person name="Jargeat P."/>
            <person name="Nagy L.G."/>
            <person name="Floudas D."/>
            <person name="Copeland A."/>
            <person name="Barry K.W."/>
            <person name="Cichocki N."/>
            <person name="Veneault-Fourrey C."/>
            <person name="LaButti K."/>
            <person name="Lindquist E.A."/>
            <person name="Lipzen A."/>
            <person name="Lundell T."/>
            <person name="Morin E."/>
            <person name="Murat C."/>
            <person name="Sun H."/>
            <person name="Tunlid A."/>
            <person name="Henrissat B."/>
            <person name="Grigoriev I.V."/>
            <person name="Hibbett D.S."/>
            <person name="Martin F."/>
            <person name="Nordberg H.P."/>
            <person name="Cantor M.N."/>
            <person name="Hua S.X."/>
        </authorList>
    </citation>
    <scope>NUCLEOTIDE SEQUENCE [LARGE SCALE GENOMIC DNA]</scope>
    <source>
        <strain evidence="13 14">Ve08.2h10</strain>
    </source>
</reference>
<dbReference type="GO" id="GO:0032456">
    <property type="term" value="P:endocytic recycling"/>
    <property type="evidence" value="ECO:0007669"/>
    <property type="project" value="TreeGrafter"/>
</dbReference>
<dbReference type="AlphaFoldDB" id="A0A0D0E2B2"/>
<evidence type="ECO:0000256" key="9">
    <source>
        <dbReference type="PROSITE-ProRule" id="PRU00091"/>
    </source>
</evidence>
<name>A0A0D0E2B2_9AGAM</name>
<evidence type="ECO:0000259" key="12">
    <source>
        <dbReference type="PROSITE" id="PS50179"/>
    </source>
</evidence>
<dbReference type="PROSITE" id="PS50179">
    <property type="entry name" value="VHS"/>
    <property type="match status" value="1"/>
</dbReference>
<dbReference type="SUPFAM" id="SSF48464">
    <property type="entry name" value="ENTH/VHS domain"/>
    <property type="match status" value="1"/>
</dbReference>
<feature type="compositionally biased region" description="Pro residues" evidence="10">
    <location>
        <begin position="649"/>
        <end position="661"/>
    </location>
</feature>
<evidence type="ECO:0000256" key="4">
    <source>
        <dbReference type="ARBA" id="ARBA00022723"/>
    </source>
</evidence>
<dbReference type="SMART" id="SM00726">
    <property type="entry name" value="UIM"/>
    <property type="match status" value="2"/>
</dbReference>
<dbReference type="OrthoDB" id="957735at2759"/>
<dbReference type="Gene3D" id="1.25.40.90">
    <property type="match status" value="1"/>
</dbReference>
<dbReference type="Gene3D" id="3.30.40.10">
    <property type="entry name" value="Zinc/RING finger domain, C3HC4 (zinc finger)"/>
    <property type="match status" value="1"/>
</dbReference>
<keyword evidence="5 8" id="KW-0967">Endosome</keyword>
<dbReference type="GO" id="GO:0035091">
    <property type="term" value="F:phosphatidylinositol binding"/>
    <property type="evidence" value="ECO:0007669"/>
    <property type="project" value="InterPro"/>
</dbReference>
<dbReference type="SMART" id="SM00288">
    <property type="entry name" value="VHS"/>
    <property type="match status" value="1"/>
</dbReference>
<evidence type="ECO:0000256" key="5">
    <source>
        <dbReference type="ARBA" id="ARBA00022753"/>
    </source>
</evidence>
<dbReference type="GO" id="GO:0005769">
    <property type="term" value="C:early endosome"/>
    <property type="evidence" value="ECO:0007669"/>
    <property type="project" value="TreeGrafter"/>
</dbReference>
<sequence>MASLGSWLWGTTQIDEAVDKATSELIPSGSEDVALSLEICDQIRSKSAPAKDSMRALKRRLNHKNPNVQILALGLTDTCVKNGGDHFLSEIASREFIDNLVSILKIPGLNHTVKSDILKYIQTWALAFEGKPSLSYVGQIYKTLKSEGYDFPPKDLAFANSAMVDTSTAPEWIDSDVCLRCRSAFTFTNRKHHCRNCGQVFDQQCSSKSIALPHFGITQAVRVCDSCHSKISRKAERSDKGHRHSASMYSPRHSSSRELFDAELQRAIQLSLQEVGTSSASTKRSGYIPYQPQPSEPPIIDHTTHPNRATNRRSSTPNASAINDEDDLDLKAAIEASLREANLPKPSAPMEMSSAEDTPSYSPSYGTTTAVYPSSYPPTVTPTPSAPSVPKLPNYDLEPLESDAILTFSQTVEQVHAQGGADMSRYPAVGELFDKANGLRPKLAMSLDDAGRKEQLLSEMHEKLSQAVKLYDKLLTDQISSHHTWRHTPPQQSRAATLPAAGPARDLAQGPNGYTQWTASSSPAYAPPRVAPGQAQFFPPVSVPQSPVSLTAHQPLHSQLVSTPNPSYAYQSPTTESQHQMTSPPISAGILQPLLASSQGIQTYQPVSTPRWTSVLQQNSSVPVSQPPLQSQTAPPPLQPEFRSQPQLQPQPQPPPQPTPSAPAIVPSHPPPPPPATTSNLARSATIAARPSISTPHPHTSLTRSSTHGQSHARSFSQSQTMRSQSQLQHHLSQPQQHSRVPQATTPLPSFPVVPTNNPQAFDMYAVSVPTAPPQERREEALIEL</sequence>
<dbReference type="Gene3D" id="6.10.140.100">
    <property type="match status" value="1"/>
</dbReference>
<feature type="domain" description="FYVE-type" evidence="11">
    <location>
        <begin position="172"/>
        <end position="232"/>
    </location>
</feature>
<dbReference type="InterPro" id="IPR017455">
    <property type="entry name" value="Znf_FYVE-rel"/>
</dbReference>
<gene>
    <name evidence="13" type="ORF">PAXRUDRAFT_827747</name>
</gene>
<evidence type="ECO:0000256" key="7">
    <source>
        <dbReference type="ARBA" id="ARBA00022833"/>
    </source>
</evidence>
<dbReference type="InterPro" id="IPR011011">
    <property type="entry name" value="Znf_FYVE_PHD"/>
</dbReference>
<feature type="compositionally biased region" description="Polar residues" evidence="10">
    <location>
        <begin position="512"/>
        <end position="523"/>
    </location>
</feature>
<evidence type="ECO:0000259" key="11">
    <source>
        <dbReference type="PROSITE" id="PS50178"/>
    </source>
</evidence>
<dbReference type="PIRSF" id="PIRSF036956">
    <property type="entry name" value="Hrs_Vps27"/>
    <property type="match status" value="1"/>
</dbReference>
<dbReference type="Proteomes" id="UP000054538">
    <property type="component" value="Unassembled WGS sequence"/>
</dbReference>
<dbReference type="SUPFAM" id="SSF57903">
    <property type="entry name" value="FYVE/PHD zinc finger"/>
    <property type="match status" value="1"/>
</dbReference>
<keyword evidence="14" id="KW-1185">Reference proteome</keyword>
<dbReference type="InterPro" id="IPR008942">
    <property type="entry name" value="ENTH_VHS"/>
</dbReference>
<evidence type="ECO:0000256" key="1">
    <source>
        <dbReference type="ARBA" id="ARBA00004125"/>
    </source>
</evidence>
<comment type="subunit">
    <text evidence="8">Component of the ESCRT-0 complex composed of HSE1 and VPS27.</text>
</comment>
<dbReference type="HOGENOM" id="CLU_011862_1_0_1"/>
<dbReference type="Pfam" id="PF01363">
    <property type="entry name" value="FYVE"/>
    <property type="match status" value="1"/>
</dbReference>
<feature type="region of interest" description="Disordered" evidence="10">
    <location>
        <begin position="274"/>
        <end position="325"/>
    </location>
</feature>
<dbReference type="InterPro" id="IPR000306">
    <property type="entry name" value="Znf_FYVE"/>
</dbReference>
<dbReference type="GO" id="GO:0031623">
    <property type="term" value="P:receptor internalization"/>
    <property type="evidence" value="ECO:0007669"/>
    <property type="project" value="TreeGrafter"/>
</dbReference>
<dbReference type="PROSITE" id="PS50330">
    <property type="entry name" value="UIM"/>
    <property type="match status" value="2"/>
</dbReference>
<keyword evidence="6 9" id="KW-0863">Zinc-finger</keyword>
<evidence type="ECO:0000313" key="13">
    <source>
        <dbReference type="EMBL" id="KIK94674.1"/>
    </source>
</evidence>
<evidence type="ECO:0000256" key="6">
    <source>
        <dbReference type="ARBA" id="ARBA00022771"/>
    </source>
</evidence>
<dbReference type="Pfam" id="PF02809">
    <property type="entry name" value="UIM"/>
    <property type="match status" value="2"/>
</dbReference>
<organism evidence="13 14">
    <name type="scientific">Paxillus rubicundulus Ve08.2h10</name>
    <dbReference type="NCBI Taxonomy" id="930991"/>
    <lineage>
        <taxon>Eukaryota</taxon>
        <taxon>Fungi</taxon>
        <taxon>Dikarya</taxon>
        <taxon>Basidiomycota</taxon>
        <taxon>Agaricomycotina</taxon>
        <taxon>Agaricomycetes</taxon>
        <taxon>Agaricomycetidae</taxon>
        <taxon>Boletales</taxon>
        <taxon>Paxilineae</taxon>
        <taxon>Paxillaceae</taxon>
        <taxon>Paxillus</taxon>
    </lineage>
</organism>
<dbReference type="InterPro" id="IPR002014">
    <property type="entry name" value="VHS_dom"/>
</dbReference>
<dbReference type="EMBL" id="KN825091">
    <property type="protein sequence ID" value="KIK94674.1"/>
    <property type="molecule type" value="Genomic_DNA"/>
</dbReference>
<evidence type="ECO:0000256" key="10">
    <source>
        <dbReference type="SAM" id="MobiDB-lite"/>
    </source>
</evidence>
<evidence type="ECO:0000256" key="8">
    <source>
        <dbReference type="PIRNR" id="PIRNR036956"/>
    </source>
</evidence>
<comment type="function">
    <text evidence="8">Component of the ESCRT-0 complex which is the sorting receptor for ubiquitinated cargo proteins at the multivesicular body (MVB) and recruits ESCRT-I to the MVB outer membrane.</text>
</comment>
<feature type="compositionally biased region" description="Polar residues" evidence="10">
    <location>
        <begin position="692"/>
        <end position="723"/>
    </location>
</feature>
<dbReference type="PANTHER" id="PTHR46275:SF1">
    <property type="entry name" value="HEPATOCYTE GROWTH FACTOR-REGULATED TYROSINE KINASE SUBSTRATE"/>
    <property type="match status" value="1"/>
</dbReference>
<dbReference type="InterPro" id="IPR017073">
    <property type="entry name" value="HGS/VPS27"/>
</dbReference>
<feature type="compositionally biased region" description="Polar residues" evidence="10">
    <location>
        <begin position="306"/>
        <end position="321"/>
    </location>
</feature>
<dbReference type="PROSITE" id="PS50178">
    <property type="entry name" value="ZF_FYVE"/>
    <property type="match status" value="1"/>
</dbReference>
<reference evidence="14" key="2">
    <citation type="submission" date="2015-01" db="EMBL/GenBank/DDBJ databases">
        <title>Evolutionary Origins and Diversification of the Mycorrhizal Mutualists.</title>
        <authorList>
            <consortium name="DOE Joint Genome Institute"/>
            <consortium name="Mycorrhizal Genomics Consortium"/>
            <person name="Kohler A."/>
            <person name="Kuo A."/>
            <person name="Nagy L.G."/>
            <person name="Floudas D."/>
            <person name="Copeland A."/>
            <person name="Barry K.W."/>
            <person name="Cichocki N."/>
            <person name="Veneault-Fourrey C."/>
            <person name="LaButti K."/>
            <person name="Lindquist E.A."/>
            <person name="Lipzen A."/>
            <person name="Lundell T."/>
            <person name="Morin E."/>
            <person name="Murat C."/>
            <person name="Riley R."/>
            <person name="Ohm R."/>
            <person name="Sun H."/>
            <person name="Tunlid A."/>
            <person name="Henrissat B."/>
            <person name="Grigoriev I.V."/>
            <person name="Hibbett D.S."/>
            <person name="Martin F."/>
        </authorList>
    </citation>
    <scope>NUCLEOTIDE SEQUENCE [LARGE SCALE GENOMIC DNA]</scope>
    <source>
        <strain evidence="14">Ve08.2h10</strain>
    </source>
</reference>
<feature type="region of interest" description="Disordered" evidence="10">
    <location>
        <begin position="234"/>
        <end position="257"/>
    </location>
</feature>
<feature type="region of interest" description="Disordered" evidence="10">
    <location>
        <begin position="482"/>
        <end position="531"/>
    </location>
</feature>
<keyword evidence="8" id="KW-0472">Membrane</keyword>
<keyword evidence="4" id="KW-0479">Metal-binding</keyword>
<evidence type="ECO:0000313" key="14">
    <source>
        <dbReference type="Proteomes" id="UP000054538"/>
    </source>
</evidence>
<feature type="domain" description="VHS" evidence="12">
    <location>
        <begin position="30"/>
        <end position="152"/>
    </location>
</feature>
<dbReference type="FunCoup" id="A0A0D0E2B2">
    <property type="interactions" value="96"/>
</dbReference>
<dbReference type="CDD" id="cd15735">
    <property type="entry name" value="FYVE_spVPS27p_like"/>
    <property type="match status" value="1"/>
</dbReference>
<comment type="similarity">
    <text evidence="2 8">Belongs to the VPS27 family.</text>
</comment>
<proteinExistence type="inferred from homology"/>
<protein>
    <recommendedName>
        <fullName evidence="3 8">Vacuolar protein sorting-associated protein 27</fullName>
    </recommendedName>
</protein>
<dbReference type="GO" id="GO:0043130">
    <property type="term" value="F:ubiquitin binding"/>
    <property type="evidence" value="ECO:0007669"/>
    <property type="project" value="InterPro"/>
</dbReference>
<dbReference type="SMART" id="SM00064">
    <property type="entry name" value="FYVE"/>
    <property type="match status" value="1"/>
</dbReference>
<dbReference type="GO" id="GO:0007034">
    <property type="term" value="P:vacuolar transport"/>
    <property type="evidence" value="ECO:0007669"/>
    <property type="project" value="UniProtKB-ARBA"/>
</dbReference>
<dbReference type="GO" id="GO:0010008">
    <property type="term" value="C:endosome membrane"/>
    <property type="evidence" value="ECO:0007669"/>
    <property type="project" value="UniProtKB-SubCell"/>
</dbReference>